<dbReference type="Pfam" id="PF05867">
    <property type="entry name" value="DUF851"/>
    <property type="match status" value="1"/>
</dbReference>
<evidence type="ECO:0000313" key="3">
    <source>
        <dbReference type="WBParaSite" id="SRAE_2000043200.1"/>
    </source>
</evidence>
<dbReference type="WormBase" id="SRAE_2000043200">
    <property type="protein sequence ID" value="SRP05369"/>
    <property type="gene ID" value="WBGene00260626"/>
</dbReference>
<gene>
    <name evidence="1 3 4" type="ORF">SRAE_2000043200</name>
</gene>
<dbReference type="AlphaFoldDB" id="A0A090L7K2"/>
<keyword evidence="2" id="KW-1185">Reference proteome</keyword>
<dbReference type="WBParaSite" id="SRAE_2000043200.1">
    <property type="protein sequence ID" value="SRAE_2000043200.1"/>
    <property type="gene ID" value="WBGene00260626"/>
</dbReference>
<dbReference type="Proteomes" id="UP000035682">
    <property type="component" value="Unplaced"/>
</dbReference>
<dbReference type="EMBL" id="LN609529">
    <property type="protein sequence ID" value="CEF65756.1"/>
    <property type="molecule type" value="Genomic_DNA"/>
</dbReference>
<name>A0A090L7K2_STRRB</name>
<protein>
    <submittedName>
        <fullName evidence="1 3">Uncharacterized protein</fullName>
    </submittedName>
</protein>
<reference evidence="3" key="2">
    <citation type="submission" date="2020-12" db="UniProtKB">
        <authorList>
            <consortium name="WormBaseParasite"/>
        </authorList>
    </citation>
    <scope>IDENTIFICATION</scope>
</reference>
<proteinExistence type="predicted"/>
<evidence type="ECO:0000313" key="4">
    <source>
        <dbReference type="WormBase" id="SRAE_2000043200"/>
    </source>
</evidence>
<reference evidence="1 2" key="1">
    <citation type="submission" date="2014-09" db="EMBL/GenBank/DDBJ databases">
        <authorList>
            <person name="Martin A.A."/>
        </authorList>
    </citation>
    <scope>NUCLEOTIDE SEQUENCE</scope>
    <source>
        <strain evidence="2">ED321</strain>
        <strain evidence="1">ED321 Heterogonic</strain>
    </source>
</reference>
<sequence>MIRPLKSDTKDKKANENYTISNYSTSYKLISVKDKVGINTLNTNVKIASKSKKNKKSAWISTFIYVNPQIEKPIEVNVFYSIINKKIFKKICNYAQIVLKKKQEQEAMDEILRSKKNSFSFGDLFPSSRLFKKKRKEMSEPSADPRLVVSLTSTEIHPYFTLSTNEEIKKHPHIKFQINKFNDNLFNQDGLPPWIYELEFENSENSESETDVNLNIDSALLVDLYNDRLKLLSADHKPSYSMFPFRENVSVSCELDFLFKWEYIVSNTIRSLVAIIEDKDSMIEKSETSKNQNDKGISFKPLPTYYLAFNRERPYKKYIKVPYICTKILKSVEKEELVL</sequence>
<evidence type="ECO:0000313" key="1">
    <source>
        <dbReference type="EMBL" id="CEF65756.1"/>
    </source>
</evidence>
<dbReference type="InterPro" id="IPR008569">
    <property type="entry name" value="DUF851"/>
</dbReference>
<evidence type="ECO:0000313" key="2">
    <source>
        <dbReference type="Proteomes" id="UP000035682"/>
    </source>
</evidence>
<dbReference type="RefSeq" id="XP_024504956.1">
    <property type="nucleotide sequence ID" value="XM_024651261.1"/>
</dbReference>
<dbReference type="CTD" id="36378120"/>
<organism evidence="1">
    <name type="scientific">Strongyloides ratti</name>
    <name type="common">Parasitic roundworm</name>
    <dbReference type="NCBI Taxonomy" id="34506"/>
    <lineage>
        <taxon>Eukaryota</taxon>
        <taxon>Metazoa</taxon>
        <taxon>Ecdysozoa</taxon>
        <taxon>Nematoda</taxon>
        <taxon>Chromadorea</taxon>
        <taxon>Rhabditida</taxon>
        <taxon>Tylenchina</taxon>
        <taxon>Panagrolaimomorpha</taxon>
        <taxon>Strongyloidoidea</taxon>
        <taxon>Strongyloididae</taxon>
        <taxon>Strongyloides</taxon>
    </lineage>
</organism>
<dbReference type="GeneID" id="36378120"/>
<accession>A0A090L7K2</accession>